<proteinExistence type="inferred from homology"/>
<dbReference type="Proteomes" id="UP000187408">
    <property type="component" value="Unassembled WGS sequence"/>
</dbReference>
<dbReference type="GO" id="GO:0043952">
    <property type="term" value="P:protein transport by the Sec complex"/>
    <property type="evidence" value="ECO:0007669"/>
    <property type="project" value="UniProtKB-UniRule"/>
</dbReference>
<dbReference type="InterPro" id="IPR001901">
    <property type="entry name" value="Translocase_SecE/Sec61-g"/>
</dbReference>
<dbReference type="GO" id="GO:0008320">
    <property type="term" value="F:protein transmembrane transporter activity"/>
    <property type="evidence" value="ECO:0007669"/>
    <property type="project" value="UniProtKB-UniRule"/>
</dbReference>
<evidence type="ECO:0000256" key="7">
    <source>
        <dbReference type="ARBA" id="ARBA00023010"/>
    </source>
</evidence>
<evidence type="ECO:0000313" key="10">
    <source>
        <dbReference type="EMBL" id="OMH40589.1"/>
    </source>
</evidence>
<keyword evidence="8 9" id="KW-0472">Membrane</keyword>
<keyword evidence="11" id="KW-1185">Reference proteome</keyword>
<keyword evidence="3 9" id="KW-1003">Cell membrane</keyword>
<comment type="subcellular location">
    <subcellularLocation>
        <location evidence="9">Cell membrane</location>
        <topology evidence="9">Single-pass membrane protein</topology>
    </subcellularLocation>
    <subcellularLocation>
        <location evidence="1">Membrane</location>
    </subcellularLocation>
</comment>
<reference evidence="10 11" key="1">
    <citation type="submission" date="2016-10" db="EMBL/GenBank/DDBJ databases">
        <title>Genome sequence of a sulfur-reducing bacterium Desulfurobacterium indicum K6013.</title>
        <authorList>
            <person name="Cao J."/>
            <person name="Shao Z."/>
            <person name="Alain K."/>
            <person name="Jebbar M."/>
        </authorList>
    </citation>
    <scope>NUCLEOTIDE SEQUENCE [LARGE SCALE GENOMIC DNA]</scope>
    <source>
        <strain evidence="10 11">K6013</strain>
    </source>
</reference>
<feature type="transmembrane region" description="Helical" evidence="9">
    <location>
        <begin position="28"/>
        <end position="50"/>
    </location>
</feature>
<dbReference type="RefSeq" id="WP_076712944.1">
    <property type="nucleotide sequence ID" value="NZ_MOEN01000013.1"/>
</dbReference>
<keyword evidence="7 9" id="KW-0811">Translocation</keyword>
<gene>
    <name evidence="9" type="primary">secE</name>
    <name evidence="10" type="ORF">BLW93_04670</name>
</gene>
<dbReference type="PANTHER" id="PTHR33910:SF1">
    <property type="entry name" value="PROTEIN TRANSLOCASE SUBUNIT SECE"/>
    <property type="match status" value="1"/>
</dbReference>
<dbReference type="GO" id="GO:0009306">
    <property type="term" value="P:protein secretion"/>
    <property type="evidence" value="ECO:0007669"/>
    <property type="project" value="UniProtKB-UniRule"/>
</dbReference>
<accession>A0A1R1MLF6</accession>
<keyword evidence="2 9" id="KW-0813">Transport</keyword>
<comment type="caution">
    <text evidence="10">The sequence shown here is derived from an EMBL/GenBank/DDBJ whole genome shotgun (WGS) entry which is preliminary data.</text>
</comment>
<dbReference type="Gene3D" id="1.20.5.1030">
    <property type="entry name" value="Preprotein translocase secy subunit"/>
    <property type="match status" value="1"/>
</dbReference>
<dbReference type="InterPro" id="IPR005807">
    <property type="entry name" value="SecE_bac"/>
</dbReference>
<comment type="similarity">
    <text evidence="9">Belongs to the SecE/SEC61-gamma family.</text>
</comment>
<dbReference type="HAMAP" id="MF_00422">
    <property type="entry name" value="SecE"/>
    <property type="match status" value="1"/>
</dbReference>
<keyword evidence="4 9" id="KW-0812">Transmembrane</keyword>
<evidence type="ECO:0000256" key="2">
    <source>
        <dbReference type="ARBA" id="ARBA00022448"/>
    </source>
</evidence>
<comment type="function">
    <text evidence="9">Essential subunit of the Sec protein translocation channel SecYEG. Clamps together the 2 halves of SecY. May contact the channel plug during translocation.</text>
</comment>
<dbReference type="NCBIfam" id="TIGR00964">
    <property type="entry name" value="secE_bact"/>
    <property type="match status" value="1"/>
</dbReference>
<evidence type="ECO:0000256" key="3">
    <source>
        <dbReference type="ARBA" id="ARBA00022475"/>
    </source>
</evidence>
<comment type="subunit">
    <text evidence="9">Component of the Sec protein translocase complex. Heterotrimer consisting of SecY, SecE and SecG subunits. The heterotrimers can form oligomers, although 1 heterotrimer is thought to be able to translocate proteins. Interacts with the ribosome. Interacts with SecDF, and other proteins may be involved. Interacts with SecA.</text>
</comment>
<dbReference type="InterPro" id="IPR038379">
    <property type="entry name" value="SecE_sf"/>
</dbReference>
<dbReference type="GO" id="GO:0006605">
    <property type="term" value="P:protein targeting"/>
    <property type="evidence" value="ECO:0007669"/>
    <property type="project" value="UniProtKB-UniRule"/>
</dbReference>
<keyword evidence="6 9" id="KW-1133">Transmembrane helix</keyword>
<dbReference type="EMBL" id="MOEN01000013">
    <property type="protein sequence ID" value="OMH40589.1"/>
    <property type="molecule type" value="Genomic_DNA"/>
</dbReference>
<dbReference type="AlphaFoldDB" id="A0A1R1MLF6"/>
<sequence length="62" mass="7118">MSPITFLKEVKQELDKVTWPTKEEVVEATIGVLVFTGIIAAYFWVIDMIFTKLLQFIIKQGV</sequence>
<organism evidence="10 11">
    <name type="scientific">Desulfurobacterium indicum</name>
    <dbReference type="NCBI Taxonomy" id="1914305"/>
    <lineage>
        <taxon>Bacteria</taxon>
        <taxon>Pseudomonadati</taxon>
        <taxon>Aquificota</taxon>
        <taxon>Aquificia</taxon>
        <taxon>Desulfurobacteriales</taxon>
        <taxon>Desulfurobacteriaceae</taxon>
        <taxon>Desulfurobacterium</taxon>
    </lineage>
</organism>
<dbReference type="Pfam" id="PF00584">
    <property type="entry name" value="SecE"/>
    <property type="match status" value="1"/>
</dbReference>
<evidence type="ECO:0000256" key="8">
    <source>
        <dbReference type="ARBA" id="ARBA00023136"/>
    </source>
</evidence>
<dbReference type="GO" id="GO:0065002">
    <property type="term" value="P:intracellular protein transmembrane transport"/>
    <property type="evidence" value="ECO:0007669"/>
    <property type="project" value="UniProtKB-UniRule"/>
</dbReference>
<evidence type="ECO:0000256" key="9">
    <source>
        <dbReference type="HAMAP-Rule" id="MF_00422"/>
    </source>
</evidence>
<evidence type="ECO:0000256" key="6">
    <source>
        <dbReference type="ARBA" id="ARBA00022989"/>
    </source>
</evidence>
<name>A0A1R1MLF6_9BACT</name>
<keyword evidence="5 9" id="KW-0653">Protein transport</keyword>
<evidence type="ECO:0000256" key="4">
    <source>
        <dbReference type="ARBA" id="ARBA00022692"/>
    </source>
</evidence>
<evidence type="ECO:0000256" key="5">
    <source>
        <dbReference type="ARBA" id="ARBA00022927"/>
    </source>
</evidence>
<dbReference type="STRING" id="1914305.BLW93_04670"/>
<evidence type="ECO:0000256" key="1">
    <source>
        <dbReference type="ARBA" id="ARBA00004370"/>
    </source>
</evidence>
<evidence type="ECO:0000313" key="11">
    <source>
        <dbReference type="Proteomes" id="UP000187408"/>
    </source>
</evidence>
<dbReference type="PANTHER" id="PTHR33910">
    <property type="entry name" value="PROTEIN TRANSLOCASE SUBUNIT SECE"/>
    <property type="match status" value="1"/>
</dbReference>
<dbReference type="GO" id="GO:0005886">
    <property type="term" value="C:plasma membrane"/>
    <property type="evidence" value="ECO:0007669"/>
    <property type="project" value="UniProtKB-SubCell"/>
</dbReference>
<protein>
    <recommendedName>
        <fullName evidence="9">Protein translocase subunit SecE</fullName>
    </recommendedName>
</protein>